<evidence type="ECO:0000313" key="2">
    <source>
        <dbReference type="Proteomes" id="UP000225215"/>
    </source>
</evidence>
<proteinExistence type="predicted"/>
<protein>
    <submittedName>
        <fullName evidence="1">Uncharacterized protein</fullName>
    </submittedName>
</protein>
<reference evidence="1 2" key="1">
    <citation type="journal article" date="2017" name="Sci. Rep.">
        <title>Characterization and diversity of phages infecting Aeromonas salmonicida subsp. salmonicida.</title>
        <authorList>
            <person name="Vincent A.T."/>
            <person name="Paquet V.E."/>
            <person name="Bernatchez A."/>
            <person name="Tremblay D.M."/>
            <person name="Moineau S."/>
            <person name="Charette S.J."/>
        </authorList>
    </citation>
    <scope>NUCLEOTIDE SEQUENCE [LARGE SCALE GENOMIC DNA]</scope>
</reference>
<evidence type="ECO:0000313" key="1">
    <source>
        <dbReference type="EMBL" id="APU01614.1"/>
    </source>
</evidence>
<accession>A0A219YC71</accession>
<sequence length="82" mass="9690">MIIKFKSDEHKDQFLAMDPTNKKLMDVINFDGTFDVDYIDTCDDGKTWWNIDIGLDACWDPSTIYFYICVETESQFFDIVEK</sequence>
<name>A0A219YC71_9CAUD</name>
<dbReference type="EMBL" id="KY290955">
    <property type="protein sequence ID" value="APU01614.1"/>
    <property type="molecule type" value="Genomic_DNA"/>
</dbReference>
<dbReference type="Proteomes" id="UP000225215">
    <property type="component" value="Segment"/>
</dbReference>
<organism evidence="1 2">
    <name type="scientific">Aeromonas phage 65.2</name>
    <dbReference type="NCBI Taxonomy" id="1932896"/>
    <lineage>
        <taxon>Viruses</taxon>
        <taxon>Duplodnaviria</taxon>
        <taxon>Heunggongvirae</taxon>
        <taxon>Uroviricota</taxon>
        <taxon>Caudoviricetes</taxon>
        <taxon>Pantevenvirales</taxon>
        <taxon>Straboviridae</taxon>
        <taxon>Emmerichvirinae</taxon>
        <taxon>Ishigurovirus</taxon>
        <taxon>Ishigurovirus osborne</taxon>
    </lineage>
</organism>